<organism evidence="8">
    <name type="scientific">Lichtheimia ramosa</name>
    <dbReference type="NCBI Taxonomy" id="688394"/>
    <lineage>
        <taxon>Eukaryota</taxon>
        <taxon>Fungi</taxon>
        <taxon>Fungi incertae sedis</taxon>
        <taxon>Mucoromycota</taxon>
        <taxon>Mucoromycotina</taxon>
        <taxon>Mucoromycetes</taxon>
        <taxon>Mucorales</taxon>
        <taxon>Lichtheimiaceae</taxon>
        <taxon>Lichtheimia</taxon>
    </lineage>
</organism>
<accession>A0A077WZ08</accession>
<evidence type="ECO:0000259" key="7">
    <source>
        <dbReference type="SMART" id="SM00485"/>
    </source>
</evidence>
<feature type="compositionally biased region" description="Low complexity" evidence="5">
    <location>
        <begin position="392"/>
        <end position="401"/>
    </location>
</feature>
<evidence type="ECO:0000313" key="8">
    <source>
        <dbReference type="EMBL" id="CDS12283.1"/>
    </source>
</evidence>
<reference evidence="8" key="1">
    <citation type="journal article" date="2014" name="Genome Announc.">
        <title>De novo whole-genome sequence and genome annotation of Lichtheimia ramosa.</title>
        <authorList>
            <person name="Linde J."/>
            <person name="Schwartze V."/>
            <person name="Binder U."/>
            <person name="Lass-Florl C."/>
            <person name="Voigt K."/>
            <person name="Horn F."/>
        </authorList>
    </citation>
    <scope>NUCLEOTIDE SEQUENCE</scope>
    <source>
        <strain evidence="8">JMRC FSU:6197</strain>
    </source>
</reference>
<dbReference type="GO" id="GO:0006974">
    <property type="term" value="P:DNA damage response"/>
    <property type="evidence" value="ECO:0007669"/>
    <property type="project" value="UniProtKB-ARBA"/>
</dbReference>
<evidence type="ECO:0000256" key="1">
    <source>
        <dbReference type="ARBA" id="ARBA00022723"/>
    </source>
</evidence>
<keyword evidence="2" id="KW-0540">Nuclease</keyword>
<evidence type="ECO:0000256" key="4">
    <source>
        <dbReference type="PROSITE-ProRule" id="PRU00339"/>
    </source>
</evidence>
<feature type="compositionally biased region" description="Low complexity" evidence="5">
    <location>
        <begin position="456"/>
        <end position="470"/>
    </location>
</feature>
<dbReference type="SMART" id="SM00485">
    <property type="entry name" value="XPGN"/>
    <property type="match status" value="1"/>
</dbReference>
<keyword evidence="4" id="KW-0802">TPR repeat</keyword>
<protein>
    <submittedName>
        <fullName evidence="8">Uncharacterized protein</fullName>
    </submittedName>
</protein>
<name>A0A077WZ08_9FUNG</name>
<feature type="domain" description="XPG-I" evidence="6">
    <location>
        <begin position="138"/>
        <end position="213"/>
    </location>
</feature>
<keyword evidence="3" id="KW-0460">Magnesium</keyword>
<dbReference type="InterPro" id="IPR006084">
    <property type="entry name" value="XPG/Rad2"/>
</dbReference>
<keyword evidence="1" id="KW-0479">Metal-binding</keyword>
<feature type="compositionally biased region" description="Basic and acidic residues" evidence="5">
    <location>
        <begin position="439"/>
        <end position="448"/>
    </location>
</feature>
<dbReference type="PANTHER" id="PTHR11081">
    <property type="entry name" value="FLAP ENDONUCLEASE FAMILY MEMBER"/>
    <property type="match status" value="1"/>
</dbReference>
<dbReference type="GO" id="GO:0017108">
    <property type="term" value="F:5'-flap endonuclease activity"/>
    <property type="evidence" value="ECO:0007669"/>
    <property type="project" value="TreeGrafter"/>
</dbReference>
<dbReference type="InterPro" id="IPR029060">
    <property type="entry name" value="PIN-like_dom_sf"/>
</dbReference>
<dbReference type="SUPFAM" id="SSF88723">
    <property type="entry name" value="PIN domain-like"/>
    <property type="match status" value="1"/>
</dbReference>
<feature type="compositionally biased region" description="Polar residues" evidence="5">
    <location>
        <begin position="367"/>
        <end position="384"/>
    </location>
</feature>
<keyword evidence="2" id="KW-0378">Hydrolase</keyword>
<dbReference type="Pfam" id="PF00752">
    <property type="entry name" value="XPG_N"/>
    <property type="match status" value="1"/>
</dbReference>
<dbReference type="Pfam" id="PF00867">
    <property type="entry name" value="XPG_I"/>
    <property type="match status" value="1"/>
</dbReference>
<dbReference type="EMBL" id="LK023357">
    <property type="protein sequence ID" value="CDS12283.1"/>
    <property type="molecule type" value="Genomic_DNA"/>
</dbReference>
<dbReference type="PROSITE" id="PS50005">
    <property type="entry name" value="TPR"/>
    <property type="match status" value="1"/>
</dbReference>
<dbReference type="OrthoDB" id="26491at2759"/>
<dbReference type="InterPro" id="IPR006086">
    <property type="entry name" value="XPG-I_dom"/>
</dbReference>
<feature type="domain" description="XPG N-terminal" evidence="7">
    <location>
        <begin position="1"/>
        <end position="99"/>
    </location>
</feature>
<dbReference type="InterPro" id="IPR019734">
    <property type="entry name" value="TPR_rpt"/>
</dbReference>
<sequence length="508" mass="57941">MSPKDFSRLVSSARKPIQLEDYAGKTVAINAEALMQESVTKAPIDWAIKGGTVKYLDYFFAQMDILKQHDIVPWVVFGGNSFLCNRLAQQQKQRCQQEALDKGLAHLQDGDQEKALTCFQDAVHVTPDMVDRVKKYLLCREITFMEAPYEVGGQLSFLAAQNHVDAVITTTDNDTVADLLAYGCPVIITSMDQDGTATKITFQDSTFSTDINLTGWDVKAIHSLYLLSGACKQLPTLPNMDTHVAHKLLSHHNHNIHSTLFHLEHHKIFVPSGYIEAFERLLKSRIKQMIFDPVLWGIVPLRLENSCVNIVIKIRKPDPDEKPAKLPKWYCKPCTKENEENYPEMLHERYHSRNTLRQRKPVRFSRSLSCISGPKSNHTPSSSSLDKHELQQQDQQSLVQSTKRKRTCNDDDDIESRPNKIKHSDKHQQHNQSLVQSFMRDDDNDIHSRPNNINHSDQQLQSNASSSSSSVRHDQQQHEQSLIPSTKRKRSGDDDDDVNPHPNKRQTL</sequence>
<dbReference type="PANTHER" id="PTHR11081:SF9">
    <property type="entry name" value="FLAP ENDONUCLEASE 1"/>
    <property type="match status" value="1"/>
</dbReference>
<dbReference type="AlphaFoldDB" id="A0A077WZ08"/>
<dbReference type="InterPro" id="IPR006085">
    <property type="entry name" value="XPG_DNA_repair_N"/>
</dbReference>
<dbReference type="Gene3D" id="3.40.50.1010">
    <property type="entry name" value="5'-nuclease"/>
    <property type="match status" value="1"/>
</dbReference>
<evidence type="ECO:0000256" key="3">
    <source>
        <dbReference type="ARBA" id="ARBA00022842"/>
    </source>
</evidence>
<feature type="repeat" description="TPR" evidence="4">
    <location>
        <begin position="96"/>
        <end position="129"/>
    </location>
</feature>
<dbReference type="GO" id="GO:0046872">
    <property type="term" value="F:metal ion binding"/>
    <property type="evidence" value="ECO:0007669"/>
    <property type="project" value="UniProtKB-KW"/>
</dbReference>
<keyword evidence="2" id="KW-0255">Endonuclease</keyword>
<evidence type="ECO:0000259" key="6">
    <source>
        <dbReference type="SMART" id="SM00484"/>
    </source>
</evidence>
<evidence type="ECO:0000256" key="2">
    <source>
        <dbReference type="ARBA" id="ARBA00022759"/>
    </source>
</evidence>
<dbReference type="SMART" id="SM00484">
    <property type="entry name" value="XPGI"/>
    <property type="match status" value="1"/>
</dbReference>
<feature type="region of interest" description="Disordered" evidence="5">
    <location>
        <begin position="367"/>
        <end position="508"/>
    </location>
</feature>
<evidence type="ECO:0000256" key="5">
    <source>
        <dbReference type="SAM" id="MobiDB-lite"/>
    </source>
</evidence>
<proteinExistence type="predicted"/>
<gene>
    <name evidence="8" type="ORF">LRAMOSA04478</name>
</gene>